<reference evidence="2 3" key="1">
    <citation type="journal article" date="2016" name="Mol. Biol. Evol.">
        <title>Comparative Genomics of Early-Diverging Mushroom-Forming Fungi Provides Insights into the Origins of Lignocellulose Decay Capabilities.</title>
        <authorList>
            <person name="Nagy L.G."/>
            <person name="Riley R."/>
            <person name="Tritt A."/>
            <person name="Adam C."/>
            <person name="Daum C."/>
            <person name="Floudas D."/>
            <person name="Sun H."/>
            <person name="Yadav J.S."/>
            <person name="Pangilinan J."/>
            <person name="Larsson K.H."/>
            <person name="Matsuura K."/>
            <person name="Barry K."/>
            <person name="Labutti K."/>
            <person name="Kuo R."/>
            <person name="Ohm R.A."/>
            <person name="Bhattacharya S.S."/>
            <person name="Shirouzu T."/>
            <person name="Yoshinaga Y."/>
            <person name="Martin F.M."/>
            <person name="Grigoriev I.V."/>
            <person name="Hibbett D.S."/>
        </authorList>
    </citation>
    <scope>NUCLEOTIDE SEQUENCE [LARGE SCALE GENOMIC DNA]</scope>
    <source>
        <strain evidence="2 3">HHB9708</strain>
    </source>
</reference>
<sequence length="66" mass="7904">GELTLFKSNHPAGTKDKRRRKEKKKKEENKKKTHKYTRSHRLPVHALPRRTTSITRSMKIDYMQSN</sequence>
<organism evidence="2 3">
    <name type="scientific">Sistotremastrum niveocremeum HHB9708</name>
    <dbReference type="NCBI Taxonomy" id="1314777"/>
    <lineage>
        <taxon>Eukaryota</taxon>
        <taxon>Fungi</taxon>
        <taxon>Dikarya</taxon>
        <taxon>Basidiomycota</taxon>
        <taxon>Agaricomycotina</taxon>
        <taxon>Agaricomycetes</taxon>
        <taxon>Sistotremastrales</taxon>
        <taxon>Sistotremastraceae</taxon>
        <taxon>Sertulicium</taxon>
        <taxon>Sertulicium niveocremeum</taxon>
    </lineage>
</organism>
<dbReference type="EMBL" id="KV419421">
    <property type="protein sequence ID" value="KZS90502.1"/>
    <property type="molecule type" value="Genomic_DNA"/>
</dbReference>
<evidence type="ECO:0000256" key="1">
    <source>
        <dbReference type="SAM" id="MobiDB-lite"/>
    </source>
</evidence>
<gene>
    <name evidence="2" type="ORF">SISNIDRAFT_457658</name>
</gene>
<proteinExistence type="predicted"/>
<evidence type="ECO:0000313" key="2">
    <source>
        <dbReference type="EMBL" id="KZS90502.1"/>
    </source>
</evidence>
<feature type="non-terminal residue" evidence="2">
    <location>
        <position position="66"/>
    </location>
</feature>
<accession>A0A164RFC6</accession>
<dbReference type="Proteomes" id="UP000076722">
    <property type="component" value="Unassembled WGS sequence"/>
</dbReference>
<protein>
    <submittedName>
        <fullName evidence="2">Uncharacterized protein</fullName>
    </submittedName>
</protein>
<dbReference type="AlphaFoldDB" id="A0A164RFC6"/>
<name>A0A164RFC6_9AGAM</name>
<keyword evidence="3" id="KW-1185">Reference proteome</keyword>
<feature type="region of interest" description="Disordered" evidence="1">
    <location>
        <begin position="1"/>
        <end position="66"/>
    </location>
</feature>
<evidence type="ECO:0000313" key="3">
    <source>
        <dbReference type="Proteomes" id="UP000076722"/>
    </source>
</evidence>
<feature type="compositionally biased region" description="Basic residues" evidence="1">
    <location>
        <begin position="31"/>
        <end position="43"/>
    </location>
</feature>
<feature type="non-terminal residue" evidence="2">
    <location>
        <position position="1"/>
    </location>
</feature>